<evidence type="ECO:0000313" key="4">
    <source>
        <dbReference type="Proteomes" id="UP000254978"/>
    </source>
</evidence>
<dbReference type="Pfam" id="PF06742">
    <property type="entry name" value="DUF1214"/>
    <property type="match status" value="1"/>
</dbReference>
<dbReference type="InterPro" id="IPR037050">
    <property type="entry name" value="DUF1254_sf"/>
</dbReference>
<dbReference type="AlphaFoldDB" id="A0A378TB00"/>
<dbReference type="Gene3D" id="2.60.40.1610">
    <property type="entry name" value="Domain of unknown function DUF1254"/>
    <property type="match status" value="1"/>
</dbReference>
<dbReference type="Gene3D" id="1.10.3360.10">
    <property type="entry name" value="VPA0735-like domain"/>
    <property type="match status" value="1"/>
</dbReference>
<dbReference type="PANTHER" id="PTHR36509">
    <property type="entry name" value="BLL3101 PROTEIN"/>
    <property type="match status" value="1"/>
</dbReference>
<evidence type="ECO:0000259" key="1">
    <source>
        <dbReference type="Pfam" id="PF06742"/>
    </source>
</evidence>
<dbReference type="EMBL" id="UGQT01000001">
    <property type="protein sequence ID" value="STZ58002.1"/>
    <property type="molecule type" value="Genomic_DNA"/>
</dbReference>
<dbReference type="InterPro" id="IPR010621">
    <property type="entry name" value="DUF1214"/>
</dbReference>
<feature type="domain" description="DUF1214" evidence="1">
    <location>
        <begin position="340"/>
        <end position="445"/>
    </location>
</feature>
<dbReference type="InterPro" id="IPR037049">
    <property type="entry name" value="DUF1214_C_sf"/>
</dbReference>
<name>A0A378TB00_9MYCO</name>
<protein>
    <submittedName>
        <fullName evidence="3">Protein of uncharacterized function (DUF1254)</fullName>
    </submittedName>
</protein>
<feature type="domain" description="DUF1254" evidence="2">
    <location>
        <begin position="76"/>
        <end position="170"/>
    </location>
</feature>
<keyword evidence="4" id="KW-1185">Reference proteome</keyword>
<dbReference type="SUPFAM" id="SSF160935">
    <property type="entry name" value="VPA0735-like"/>
    <property type="match status" value="1"/>
</dbReference>
<dbReference type="PANTHER" id="PTHR36509:SF3">
    <property type="entry name" value="SIGNAL PEPTIDE PROTEIN"/>
    <property type="match status" value="1"/>
</dbReference>
<dbReference type="Gene3D" id="2.60.120.600">
    <property type="entry name" value="Domain of unknown function DUF1214, C-terminal domain"/>
    <property type="match status" value="1"/>
</dbReference>
<gene>
    <name evidence="3" type="ORF">NCTC10821_01507</name>
</gene>
<dbReference type="OrthoDB" id="272779at2"/>
<sequence length="466" mass="50925">MTAHPESAEPLHGGYPRPDTVQLAYEAVDVNRAVQVYRHFYRSVSGAAVFEGTVAAGVQPNTVFGYLDTQPRHVGFTLNSDTPYGVILLDLHDGPMVLDVPEGSFVGAVMDIHQRWILDFGLPGPDAGSGGTHLILPPGYDGEVPDGHQVGRADAFRVLVAVRSIPLDGDVAAALQRITTVGVRPLGESPDWAEPTWVDMTDAGQDTTPVAIETGIDFWTSLHRVIDAEPVLADSRALYGELAALGITKGQPFEPDDRMTRILELAAKTANLQMRVESFADRTPGRLVWDDRHWEWVALRSENGTFDTENYRDTYALDKWFFQAIATSPAMFRRDAGAGSLYWLALSDRTGAYLDGSNSYTLTVPLPVPAKLFWSVTLYDAATRSQVRTDQGRAALRSLFELSDLDGESVTLHFGPQPPDGDESRWVRTVPGAGWFAYFRIYGPDGPAFDGSWKPGDLELVGTGGD</sequence>
<evidence type="ECO:0000259" key="2">
    <source>
        <dbReference type="Pfam" id="PF06863"/>
    </source>
</evidence>
<reference evidence="3 4" key="1">
    <citation type="submission" date="2018-06" db="EMBL/GenBank/DDBJ databases">
        <authorList>
            <consortium name="Pathogen Informatics"/>
            <person name="Doyle S."/>
        </authorList>
    </citation>
    <scope>NUCLEOTIDE SEQUENCE [LARGE SCALE GENOMIC DNA]</scope>
    <source>
        <strain evidence="3 4">NCTC10821</strain>
    </source>
</reference>
<evidence type="ECO:0000313" key="3">
    <source>
        <dbReference type="EMBL" id="STZ58002.1"/>
    </source>
</evidence>
<dbReference type="Pfam" id="PF06863">
    <property type="entry name" value="DUF1254"/>
    <property type="match status" value="1"/>
</dbReference>
<dbReference type="RefSeq" id="WP_115278018.1">
    <property type="nucleotide sequence ID" value="NZ_AP022600.1"/>
</dbReference>
<accession>A0A378TB00</accession>
<organism evidence="3 4">
    <name type="scientific">Mycolicibacterium tokaiense</name>
    <dbReference type="NCBI Taxonomy" id="39695"/>
    <lineage>
        <taxon>Bacteria</taxon>
        <taxon>Bacillati</taxon>
        <taxon>Actinomycetota</taxon>
        <taxon>Actinomycetes</taxon>
        <taxon>Mycobacteriales</taxon>
        <taxon>Mycobacteriaceae</taxon>
        <taxon>Mycolicibacterium</taxon>
    </lineage>
</organism>
<proteinExistence type="predicted"/>
<dbReference type="InterPro" id="IPR010679">
    <property type="entry name" value="DUF1254"/>
</dbReference>
<dbReference type="Proteomes" id="UP000254978">
    <property type="component" value="Unassembled WGS sequence"/>
</dbReference>